<dbReference type="AlphaFoldDB" id="X1IYN9"/>
<gene>
    <name evidence="5" type="ORF">S03H2_56407</name>
</gene>
<keyword evidence="3" id="KW-0804">Transcription</keyword>
<proteinExistence type="predicted"/>
<evidence type="ECO:0000256" key="3">
    <source>
        <dbReference type="ARBA" id="ARBA00023163"/>
    </source>
</evidence>
<dbReference type="InterPro" id="IPR014284">
    <property type="entry name" value="RNA_pol_sigma-70_dom"/>
</dbReference>
<dbReference type="InterPro" id="IPR013325">
    <property type="entry name" value="RNA_pol_sigma_r2"/>
</dbReference>
<dbReference type="SUPFAM" id="SSF88946">
    <property type="entry name" value="Sigma2 domain of RNA polymerase sigma factors"/>
    <property type="match status" value="1"/>
</dbReference>
<evidence type="ECO:0000259" key="4">
    <source>
        <dbReference type="Pfam" id="PF04542"/>
    </source>
</evidence>
<dbReference type="GO" id="GO:0006352">
    <property type="term" value="P:DNA-templated transcription initiation"/>
    <property type="evidence" value="ECO:0007669"/>
    <property type="project" value="InterPro"/>
</dbReference>
<evidence type="ECO:0000256" key="1">
    <source>
        <dbReference type="ARBA" id="ARBA00023015"/>
    </source>
</evidence>
<name>X1IYN9_9ZZZZ</name>
<dbReference type="InterPro" id="IPR007627">
    <property type="entry name" value="RNA_pol_sigma70_r2"/>
</dbReference>
<dbReference type="EMBL" id="BARU01036074">
    <property type="protein sequence ID" value="GAH87556.1"/>
    <property type="molecule type" value="Genomic_DNA"/>
</dbReference>
<sequence>MSLKDRRREARLLRRIQDGDEKAAEQFVDQHYESAYYWLLHLCGDCDQAADLTQDTFLQVCEALGGFRGQASLRTWIHRIAYHVFLRAQRSPALNDLPLS</sequence>
<keyword evidence="2" id="KW-0731">Sigma factor</keyword>
<comment type="caution">
    <text evidence="5">The sequence shown here is derived from an EMBL/GenBank/DDBJ whole genome shotgun (WGS) entry which is preliminary data.</text>
</comment>
<feature type="domain" description="RNA polymerase sigma-70 region 2" evidence="4">
    <location>
        <begin position="28"/>
        <end position="91"/>
    </location>
</feature>
<dbReference type="PANTHER" id="PTHR43133">
    <property type="entry name" value="RNA POLYMERASE ECF-TYPE SIGMA FACTO"/>
    <property type="match status" value="1"/>
</dbReference>
<dbReference type="InterPro" id="IPR039425">
    <property type="entry name" value="RNA_pol_sigma-70-like"/>
</dbReference>
<reference evidence="5" key="1">
    <citation type="journal article" date="2014" name="Front. Microbiol.">
        <title>High frequency of phylogenetically diverse reductive dehalogenase-homologous genes in deep subseafloor sedimentary metagenomes.</title>
        <authorList>
            <person name="Kawai M."/>
            <person name="Futagami T."/>
            <person name="Toyoda A."/>
            <person name="Takaki Y."/>
            <person name="Nishi S."/>
            <person name="Hori S."/>
            <person name="Arai W."/>
            <person name="Tsubouchi T."/>
            <person name="Morono Y."/>
            <person name="Uchiyama I."/>
            <person name="Ito T."/>
            <person name="Fujiyama A."/>
            <person name="Inagaki F."/>
            <person name="Takami H."/>
        </authorList>
    </citation>
    <scope>NUCLEOTIDE SEQUENCE</scope>
    <source>
        <strain evidence="5">Expedition CK06-06</strain>
    </source>
</reference>
<evidence type="ECO:0000313" key="5">
    <source>
        <dbReference type="EMBL" id="GAH87556.1"/>
    </source>
</evidence>
<organism evidence="5">
    <name type="scientific">marine sediment metagenome</name>
    <dbReference type="NCBI Taxonomy" id="412755"/>
    <lineage>
        <taxon>unclassified sequences</taxon>
        <taxon>metagenomes</taxon>
        <taxon>ecological metagenomes</taxon>
    </lineage>
</organism>
<protein>
    <recommendedName>
        <fullName evidence="4">RNA polymerase sigma-70 region 2 domain-containing protein</fullName>
    </recommendedName>
</protein>
<evidence type="ECO:0000256" key="2">
    <source>
        <dbReference type="ARBA" id="ARBA00023082"/>
    </source>
</evidence>
<dbReference type="Pfam" id="PF04542">
    <property type="entry name" value="Sigma70_r2"/>
    <property type="match status" value="1"/>
</dbReference>
<dbReference type="Gene3D" id="1.10.1740.10">
    <property type="match status" value="1"/>
</dbReference>
<keyword evidence="1" id="KW-0805">Transcription regulation</keyword>
<dbReference type="GO" id="GO:0016987">
    <property type="term" value="F:sigma factor activity"/>
    <property type="evidence" value="ECO:0007669"/>
    <property type="project" value="UniProtKB-KW"/>
</dbReference>
<dbReference type="NCBIfam" id="TIGR02937">
    <property type="entry name" value="sigma70-ECF"/>
    <property type="match status" value="1"/>
</dbReference>
<accession>X1IYN9</accession>
<dbReference type="PANTHER" id="PTHR43133:SF46">
    <property type="entry name" value="RNA POLYMERASE SIGMA-70 FACTOR ECF SUBFAMILY"/>
    <property type="match status" value="1"/>
</dbReference>
<feature type="non-terminal residue" evidence="5">
    <location>
        <position position="100"/>
    </location>
</feature>